<dbReference type="Pfam" id="PF00488">
    <property type="entry name" value="MutS_V"/>
    <property type="match status" value="1"/>
</dbReference>
<dbReference type="InterPro" id="IPR027417">
    <property type="entry name" value="P-loop_NTPase"/>
</dbReference>
<feature type="transmembrane region" description="Helical" evidence="4">
    <location>
        <begin position="6"/>
        <end position="23"/>
    </location>
</feature>
<evidence type="ECO:0000259" key="5">
    <source>
        <dbReference type="SMART" id="SM00534"/>
    </source>
</evidence>
<dbReference type="SMART" id="SM00534">
    <property type="entry name" value="MUTSac"/>
    <property type="match status" value="1"/>
</dbReference>
<sequence>MDYTWFFILIGIIVVFLLIISHIKATKKLKSFIINSFGKIPNQKKYEFESIESYHRYKKANTDDFNTIDSITWDDLDMNLTFKRINTCLTSVGEEYLYDTLHQVQMKEDILLEREKLISYLEDNADDRLKLQMSLAKAGKYNYNGIASFIFDAEAKFLKHNFIYNILTIIPVLCILLAFFDTQVGILCLILSAILNGFFYYGTKTKIERELSAIKYFSSILQCLDKIFKTKNYESVPFFSELKKSYLIFKPLRTKISDILQKDFSDMAVFAEYIKIIFLIDIRNYNKAIRMISKYSNEFHTLYKSMGEIDMAICVLSFRKSLPYYCTPVFYNENSIGFEDLYHPLLSDPVPNSGKISNDSIITGSNASGKSTFIKALAINGILAQTIHTCAAKELNLRFSLMITSMAVRDNISEGDSYFIKEIKSLKRILDKVQDTACTCFVDEILKGTNTIERIAASTAVLKYLHNIDCLCITASHDIELTHILNKEYDNYHFREHITDDGIHFDYKLKQGPSQTRNAVKLLHYMNFNSQIVDAAETMVDKFINTKTW</sequence>
<feature type="domain" description="DNA mismatch repair proteins mutS family" evidence="5">
    <location>
        <begin position="357"/>
        <end position="541"/>
    </location>
</feature>
<evidence type="ECO:0000256" key="2">
    <source>
        <dbReference type="ARBA" id="ARBA00022840"/>
    </source>
</evidence>
<dbReference type="RefSeq" id="WP_179237298.1">
    <property type="nucleotide sequence ID" value="NZ_JACBNQ010000003.1"/>
</dbReference>
<dbReference type="Proteomes" id="UP000611629">
    <property type="component" value="Unassembled WGS sequence"/>
</dbReference>
<comment type="caution">
    <text evidence="6">The sequence shown here is derived from an EMBL/GenBank/DDBJ whole genome shotgun (WGS) entry which is preliminary data.</text>
</comment>
<dbReference type="GO" id="GO:0030983">
    <property type="term" value="F:mismatched DNA binding"/>
    <property type="evidence" value="ECO:0007669"/>
    <property type="project" value="InterPro"/>
</dbReference>
<dbReference type="SUPFAM" id="SSF52540">
    <property type="entry name" value="P-loop containing nucleoside triphosphate hydrolases"/>
    <property type="match status" value="1"/>
</dbReference>
<dbReference type="GO" id="GO:0005524">
    <property type="term" value="F:ATP binding"/>
    <property type="evidence" value="ECO:0007669"/>
    <property type="project" value="UniProtKB-KW"/>
</dbReference>
<keyword evidence="4" id="KW-0812">Transmembrane</keyword>
<dbReference type="GO" id="GO:0140664">
    <property type="term" value="F:ATP-dependent DNA damage sensor activity"/>
    <property type="evidence" value="ECO:0007669"/>
    <property type="project" value="InterPro"/>
</dbReference>
<keyword evidence="7" id="KW-1185">Reference proteome</keyword>
<feature type="transmembrane region" description="Helical" evidence="4">
    <location>
        <begin position="184"/>
        <end position="202"/>
    </location>
</feature>
<dbReference type="GO" id="GO:0005829">
    <property type="term" value="C:cytosol"/>
    <property type="evidence" value="ECO:0007669"/>
    <property type="project" value="TreeGrafter"/>
</dbReference>
<accession>A0A974GVP3</accession>
<dbReference type="InterPro" id="IPR036187">
    <property type="entry name" value="DNA_mismatch_repair_MutS_sf"/>
</dbReference>
<dbReference type="AlphaFoldDB" id="A0A974GVP3"/>
<evidence type="ECO:0000256" key="4">
    <source>
        <dbReference type="SAM" id="Phobius"/>
    </source>
</evidence>
<dbReference type="InterPro" id="IPR000432">
    <property type="entry name" value="DNA_mismatch_repair_MutS_C"/>
</dbReference>
<dbReference type="PANTHER" id="PTHR11361">
    <property type="entry name" value="DNA MISMATCH REPAIR PROTEIN MUTS FAMILY MEMBER"/>
    <property type="match status" value="1"/>
</dbReference>
<evidence type="ECO:0000313" key="7">
    <source>
        <dbReference type="Proteomes" id="UP000611629"/>
    </source>
</evidence>
<protein>
    <recommendedName>
        <fullName evidence="5">DNA mismatch repair proteins mutS family domain-containing protein</fullName>
    </recommendedName>
</protein>
<keyword evidence="1" id="KW-0547">Nucleotide-binding</keyword>
<dbReference type="SUPFAM" id="SSF48334">
    <property type="entry name" value="DNA repair protein MutS, domain III"/>
    <property type="match status" value="1"/>
</dbReference>
<keyword evidence="2" id="KW-0067">ATP-binding</keyword>
<name>A0A974GVP3_SEDHY</name>
<proteinExistence type="predicted"/>
<reference evidence="6" key="1">
    <citation type="submission" date="2020-07" db="EMBL/GenBank/DDBJ databases">
        <title>Genomic analysis of a strain of Sedimentibacter Hydroxybenzoicus DSM7310.</title>
        <authorList>
            <person name="Ma S."/>
        </authorList>
    </citation>
    <scope>NUCLEOTIDE SEQUENCE</scope>
    <source>
        <strain evidence="6">DSM 7310</strain>
    </source>
</reference>
<keyword evidence="3" id="KW-0238">DNA-binding</keyword>
<gene>
    <name evidence="6" type="ORF">HZF24_05600</name>
</gene>
<evidence type="ECO:0000313" key="6">
    <source>
        <dbReference type="EMBL" id="NYB73612.1"/>
    </source>
</evidence>
<evidence type="ECO:0000256" key="3">
    <source>
        <dbReference type="ARBA" id="ARBA00023125"/>
    </source>
</evidence>
<dbReference type="InterPro" id="IPR045076">
    <property type="entry name" value="MutS"/>
</dbReference>
<organism evidence="6 7">
    <name type="scientific">Sedimentibacter hydroxybenzoicus DSM 7310</name>
    <dbReference type="NCBI Taxonomy" id="1123245"/>
    <lineage>
        <taxon>Bacteria</taxon>
        <taxon>Bacillati</taxon>
        <taxon>Bacillota</taxon>
        <taxon>Tissierellia</taxon>
        <taxon>Sedimentibacter</taxon>
    </lineage>
</organism>
<dbReference type="GO" id="GO:0006298">
    <property type="term" value="P:mismatch repair"/>
    <property type="evidence" value="ECO:0007669"/>
    <property type="project" value="InterPro"/>
</dbReference>
<evidence type="ECO:0000256" key="1">
    <source>
        <dbReference type="ARBA" id="ARBA00022741"/>
    </source>
</evidence>
<dbReference type="EMBL" id="JACBNQ010000003">
    <property type="protein sequence ID" value="NYB73612.1"/>
    <property type="molecule type" value="Genomic_DNA"/>
</dbReference>
<feature type="transmembrane region" description="Helical" evidence="4">
    <location>
        <begin position="162"/>
        <end position="178"/>
    </location>
</feature>
<dbReference type="Gene3D" id="3.40.50.300">
    <property type="entry name" value="P-loop containing nucleotide triphosphate hydrolases"/>
    <property type="match status" value="1"/>
</dbReference>
<dbReference type="PANTHER" id="PTHR11361:SF152">
    <property type="entry name" value="DNA MISMATCH REPAIR PROTEIN"/>
    <property type="match status" value="1"/>
</dbReference>
<keyword evidence="4" id="KW-1133">Transmembrane helix</keyword>
<keyword evidence="4" id="KW-0472">Membrane</keyword>